<accession>A0ABQ6FD88</accession>
<reference evidence="2" key="1">
    <citation type="journal article" date="2019" name="Int. J. Syst. Evol. Microbiol.">
        <title>The Global Catalogue of Microorganisms (GCM) 10K type strain sequencing project: providing services to taxonomists for standard genome sequencing and annotation.</title>
        <authorList>
            <consortium name="The Broad Institute Genomics Platform"/>
            <consortium name="The Broad Institute Genome Sequencing Center for Infectious Disease"/>
            <person name="Wu L."/>
            <person name="Ma J."/>
        </authorList>
    </citation>
    <scope>NUCLEOTIDE SEQUENCE [LARGE SCALE GENOMIC DNA]</scope>
    <source>
        <strain evidence="2">NBRC 102407</strain>
    </source>
</reference>
<protein>
    <recommendedName>
        <fullName evidence="3">Fibronectin type III domain-containing protein</fullName>
    </recommendedName>
</protein>
<evidence type="ECO:0000313" key="1">
    <source>
        <dbReference type="EMBL" id="GLT22546.1"/>
    </source>
</evidence>
<gene>
    <name evidence="1" type="ORF">GCM10007933_20060</name>
</gene>
<name>A0ABQ6FD88_9RHOO</name>
<sequence>MPKNYYLPNDDAGRAALLEHLAAHLPALANTLELGESHIKQLEADAASFSYTLSSLESVQATAKRWTAYKNLQRDGGEGTAAYPHVANLPPAAPAVPHGIIPRLTSLVARIKAAKNYSDDIGRELNIIGAAQIVDTDSAKPILDISKKAGQPSIQWPKGDADAIEIWVDRSDEKGFGFLTIANSTRVPDNAPLPATPVTWQYKAIYRVKDNRVGEWSDVVSITAGG</sequence>
<organism evidence="1 2">
    <name type="scientific">Zoogloea oryzae</name>
    <dbReference type="NCBI Taxonomy" id="310767"/>
    <lineage>
        <taxon>Bacteria</taxon>
        <taxon>Pseudomonadati</taxon>
        <taxon>Pseudomonadota</taxon>
        <taxon>Betaproteobacteria</taxon>
        <taxon>Rhodocyclales</taxon>
        <taxon>Zoogloeaceae</taxon>
        <taxon>Zoogloea</taxon>
    </lineage>
</organism>
<evidence type="ECO:0000313" key="2">
    <source>
        <dbReference type="Proteomes" id="UP001157167"/>
    </source>
</evidence>
<proteinExistence type="predicted"/>
<dbReference type="Proteomes" id="UP001157167">
    <property type="component" value="Unassembled WGS sequence"/>
</dbReference>
<comment type="caution">
    <text evidence="1">The sequence shown here is derived from an EMBL/GenBank/DDBJ whole genome shotgun (WGS) entry which is preliminary data.</text>
</comment>
<keyword evidence="2" id="KW-1185">Reference proteome</keyword>
<dbReference type="RefSeq" id="WP_284187849.1">
    <property type="nucleotide sequence ID" value="NZ_BSPX01000027.1"/>
</dbReference>
<evidence type="ECO:0008006" key="3">
    <source>
        <dbReference type="Google" id="ProtNLM"/>
    </source>
</evidence>
<dbReference type="EMBL" id="BSPX01000027">
    <property type="protein sequence ID" value="GLT22546.1"/>
    <property type="molecule type" value="Genomic_DNA"/>
</dbReference>